<protein>
    <recommendedName>
        <fullName evidence="5">Secreted protein</fullName>
    </recommendedName>
</protein>
<reference evidence="2 4" key="1">
    <citation type="submission" date="2008-03" db="EMBL/GenBank/DDBJ databases">
        <title>Annotation of Ixodes scapularis.</title>
        <authorList>
            <consortium name="Ixodes scapularis Genome Project Consortium"/>
            <person name="Caler E."/>
            <person name="Hannick L.I."/>
            <person name="Bidwell S."/>
            <person name="Joardar V."/>
            <person name="Thiagarajan M."/>
            <person name="Amedeo P."/>
            <person name="Galinsky K.J."/>
            <person name="Schobel S."/>
            <person name="Inman J."/>
            <person name="Hostetler J."/>
            <person name="Miller J."/>
            <person name="Hammond M."/>
            <person name="Megy K."/>
            <person name="Lawson D."/>
            <person name="Kodira C."/>
            <person name="Sutton G."/>
            <person name="Meyer J."/>
            <person name="Hill C.A."/>
            <person name="Birren B."/>
            <person name="Nene V."/>
            <person name="Collins F."/>
            <person name="Alarcon-Chaidez F."/>
            <person name="Wikel S."/>
            <person name="Strausberg R."/>
        </authorList>
    </citation>
    <scope>NUCLEOTIDE SEQUENCE [LARGE SCALE GENOMIC DNA]</scope>
    <source>
        <strain evidence="4">Wikel</strain>
        <strain evidence="2">Wikel colony</strain>
    </source>
</reference>
<dbReference type="EMBL" id="ABJB010329032">
    <property type="status" value="NOT_ANNOTATED_CDS"/>
    <property type="molecule type" value="Genomic_DNA"/>
</dbReference>
<dbReference type="EnsemblMetazoa" id="ISCW011962-RA">
    <property type="protein sequence ID" value="ISCW011962-PA"/>
    <property type="gene ID" value="ISCW011962"/>
</dbReference>
<dbReference type="HOGENOM" id="CLU_2906599_0_0_1"/>
<feature type="signal peptide" evidence="1">
    <location>
        <begin position="1"/>
        <end position="18"/>
    </location>
</feature>
<evidence type="ECO:0000256" key="1">
    <source>
        <dbReference type="SAM" id="SignalP"/>
    </source>
</evidence>
<dbReference type="PaxDb" id="6945-B7QDU1"/>
<evidence type="ECO:0008006" key="5">
    <source>
        <dbReference type="Google" id="ProtNLM"/>
    </source>
</evidence>
<evidence type="ECO:0000313" key="2">
    <source>
        <dbReference type="EMBL" id="EEC17013.1"/>
    </source>
</evidence>
<gene>
    <name evidence="2" type="ORF">IscW_ISCW011962</name>
</gene>
<keyword evidence="4" id="KW-1185">Reference proteome</keyword>
<name>B7QDU1_IXOSC</name>
<keyword evidence="1" id="KW-0732">Signal</keyword>
<dbReference type="AlphaFoldDB" id="B7QDU1"/>
<proteinExistence type="predicted"/>
<dbReference type="EMBL" id="ABJB010974901">
    <property type="status" value="NOT_ANNOTATED_CDS"/>
    <property type="molecule type" value="Genomic_DNA"/>
</dbReference>
<evidence type="ECO:0000313" key="3">
    <source>
        <dbReference type="EnsemblMetazoa" id="ISCW011962-PA"/>
    </source>
</evidence>
<dbReference type="VEuPathDB" id="VectorBase:ISCW011962"/>
<dbReference type="Proteomes" id="UP000001555">
    <property type="component" value="Unassembled WGS sequence"/>
</dbReference>
<feature type="chain" id="PRO_5014568309" description="Secreted protein" evidence="1">
    <location>
        <begin position="19"/>
        <end position="62"/>
    </location>
</feature>
<evidence type="ECO:0000313" key="4">
    <source>
        <dbReference type="Proteomes" id="UP000001555"/>
    </source>
</evidence>
<dbReference type="EMBL" id="DS915672">
    <property type="protein sequence ID" value="EEC17013.1"/>
    <property type="molecule type" value="Genomic_DNA"/>
</dbReference>
<reference evidence="3" key="2">
    <citation type="submission" date="2020-05" db="UniProtKB">
        <authorList>
            <consortium name="EnsemblMetazoa"/>
        </authorList>
    </citation>
    <scope>IDENTIFICATION</scope>
    <source>
        <strain evidence="3">wikel</strain>
    </source>
</reference>
<dbReference type="InParanoid" id="B7QDU1"/>
<sequence length="62" mass="6998">MFLFIVFFFLFLTHESLPTVPAIAIIYIYSEIKSGFFFFTFSIHPTTPATSIPSSPESTNDA</sequence>
<organism>
    <name type="scientific">Ixodes scapularis</name>
    <name type="common">Black-legged tick</name>
    <name type="synonym">Deer tick</name>
    <dbReference type="NCBI Taxonomy" id="6945"/>
    <lineage>
        <taxon>Eukaryota</taxon>
        <taxon>Metazoa</taxon>
        <taxon>Ecdysozoa</taxon>
        <taxon>Arthropoda</taxon>
        <taxon>Chelicerata</taxon>
        <taxon>Arachnida</taxon>
        <taxon>Acari</taxon>
        <taxon>Parasitiformes</taxon>
        <taxon>Ixodida</taxon>
        <taxon>Ixodoidea</taxon>
        <taxon>Ixodidae</taxon>
        <taxon>Ixodinae</taxon>
        <taxon>Ixodes</taxon>
    </lineage>
</organism>
<accession>B7QDU1</accession>